<evidence type="ECO:0000256" key="2">
    <source>
        <dbReference type="SAM" id="Phobius"/>
    </source>
</evidence>
<gene>
    <name evidence="3" type="ORF">CLNEO_07390</name>
</gene>
<evidence type="ECO:0000313" key="3">
    <source>
        <dbReference type="EMBL" id="KXL53513.1"/>
    </source>
</evidence>
<feature type="region of interest" description="Disordered" evidence="1">
    <location>
        <begin position="78"/>
        <end position="97"/>
    </location>
</feature>
<accession>A0A136WGI0</accession>
<feature type="compositionally biased region" description="Basic and acidic residues" evidence="1">
    <location>
        <begin position="78"/>
        <end position="91"/>
    </location>
</feature>
<dbReference type="EMBL" id="LRVM01000002">
    <property type="protein sequence ID" value="KXL53513.1"/>
    <property type="molecule type" value="Genomic_DNA"/>
</dbReference>
<keyword evidence="2" id="KW-1133">Transmembrane helix</keyword>
<proteinExistence type="predicted"/>
<organism evidence="3 4">
    <name type="scientific">Anaerotignum neopropionicum</name>
    <dbReference type="NCBI Taxonomy" id="36847"/>
    <lineage>
        <taxon>Bacteria</taxon>
        <taxon>Bacillati</taxon>
        <taxon>Bacillota</taxon>
        <taxon>Clostridia</taxon>
        <taxon>Lachnospirales</taxon>
        <taxon>Anaerotignaceae</taxon>
        <taxon>Anaerotignum</taxon>
    </lineage>
</organism>
<evidence type="ECO:0000313" key="4">
    <source>
        <dbReference type="Proteomes" id="UP000070539"/>
    </source>
</evidence>
<protein>
    <submittedName>
        <fullName evidence="3">Uncharacterized protein</fullName>
    </submittedName>
</protein>
<keyword evidence="4" id="KW-1185">Reference proteome</keyword>
<feature type="transmembrane region" description="Helical" evidence="2">
    <location>
        <begin position="12"/>
        <end position="32"/>
    </location>
</feature>
<keyword evidence="2" id="KW-0812">Transmembrane</keyword>
<dbReference type="Proteomes" id="UP000070539">
    <property type="component" value="Unassembled WGS sequence"/>
</dbReference>
<dbReference type="OrthoDB" id="2087125at2"/>
<keyword evidence="2" id="KW-0472">Membrane</keyword>
<evidence type="ECO:0000256" key="1">
    <source>
        <dbReference type="SAM" id="MobiDB-lite"/>
    </source>
</evidence>
<sequence>MRKTFSKKAVKWIFITALVDLQLSYLLAFLGREQIAETLSITVVTEIITVMLGYFMKSFKETREEERVRLIEEKREREEKETFVEDMRKGNNNDVAD</sequence>
<dbReference type="AlphaFoldDB" id="A0A136WGI0"/>
<name>A0A136WGI0_9FIRM</name>
<reference evidence="3 4" key="1">
    <citation type="submission" date="2016-01" db="EMBL/GenBank/DDBJ databases">
        <title>Genome sequence of Clostridium neopropionicum X4, DSM-3847.</title>
        <authorList>
            <person name="Poehlein A."/>
            <person name="Beck M.H."/>
            <person name="Bengelsdorf F.R."/>
            <person name="Daniel R."/>
            <person name="Duerre P."/>
        </authorList>
    </citation>
    <scope>NUCLEOTIDE SEQUENCE [LARGE SCALE GENOMIC DNA]</scope>
    <source>
        <strain evidence="3 4">DSM-3847</strain>
    </source>
</reference>
<dbReference type="RefSeq" id="WP_066084733.1">
    <property type="nucleotide sequence ID" value="NZ_LRVM01000002.1"/>
</dbReference>
<dbReference type="STRING" id="36847.CLNEO_07390"/>
<comment type="caution">
    <text evidence="3">The sequence shown here is derived from an EMBL/GenBank/DDBJ whole genome shotgun (WGS) entry which is preliminary data.</text>
</comment>
<feature type="transmembrane region" description="Helical" evidence="2">
    <location>
        <begin position="38"/>
        <end position="56"/>
    </location>
</feature>